<dbReference type="Proteomes" id="UP000006695">
    <property type="component" value="Chromosome"/>
</dbReference>
<dbReference type="InterPro" id="IPR036186">
    <property type="entry name" value="Serpin_sf"/>
</dbReference>
<organism evidence="2 3">
    <name type="scientific">Geotalea uraniireducens (strain Rf4)</name>
    <name type="common">Geobacter uraniireducens</name>
    <dbReference type="NCBI Taxonomy" id="351605"/>
    <lineage>
        <taxon>Bacteria</taxon>
        <taxon>Pseudomonadati</taxon>
        <taxon>Thermodesulfobacteriota</taxon>
        <taxon>Desulfuromonadia</taxon>
        <taxon>Geobacterales</taxon>
        <taxon>Geobacteraceae</taxon>
        <taxon>Geotalea</taxon>
    </lineage>
</organism>
<keyword evidence="1" id="KW-0732">Signal</keyword>
<evidence type="ECO:0008006" key="4">
    <source>
        <dbReference type="Google" id="ProtNLM"/>
    </source>
</evidence>
<dbReference type="STRING" id="351605.Gura_3991"/>
<sequence length="379" mass="43273">MDWIIIIGGKMKRKLGSIISILISLCSMFNVSACTNGNESQSAITKTEHTIISSHLEDQINLSNNLLYCASFQMAWNIMRDQIIKGDIILEPDTPLAKNLNRQLQRNNDISSGSYVAVAGELSKNLAARIEKELHEKFGEQVAHEFNIPQATSSARQLIAYAFLYKNLEFPTEFERLDDPIAFIANGREAHVKGFGIPSFSSSNRRHEKLSNQVSIFDYRNENDFILVLTSKSNDDQIIMAKVPPNKTLLQTYTTVLHRMGVNASELRENEPLRIPKVDFDITHSFTELENKRILNKGWEGWFIAKATHDIKFKLDEKGAVLKSRGFLNMMKEEVPPPSVEKPRKFVFDKPFLICLKQKNGDYPYFALWLSNPELFLKK</sequence>
<reference evidence="2 3" key="1">
    <citation type="submission" date="2007-05" db="EMBL/GenBank/DDBJ databases">
        <title>Complete sequence of Geobacter uraniireducens Rf4.</title>
        <authorList>
            <consortium name="US DOE Joint Genome Institute"/>
            <person name="Copeland A."/>
            <person name="Lucas S."/>
            <person name="Lapidus A."/>
            <person name="Barry K."/>
            <person name="Detter J.C."/>
            <person name="Glavina del Rio T."/>
            <person name="Hammon N."/>
            <person name="Israni S."/>
            <person name="Dalin E."/>
            <person name="Tice H."/>
            <person name="Pitluck S."/>
            <person name="Chertkov O."/>
            <person name="Brettin T."/>
            <person name="Bruce D."/>
            <person name="Han C."/>
            <person name="Schmutz J."/>
            <person name="Larimer F."/>
            <person name="Land M."/>
            <person name="Hauser L."/>
            <person name="Kyrpides N."/>
            <person name="Mikhailova N."/>
            <person name="Shelobolina E."/>
            <person name="Aklujkar M."/>
            <person name="Lovley D."/>
            <person name="Richardson P."/>
        </authorList>
    </citation>
    <scope>NUCLEOTIDE SEQUENCE [LARGE SCALE GENOMIC DNA]</scope>
    <source>
        <strain evidence="2 3">Rf4</strain>
    </source>
</reference>
<dbReference type="KEGG" id="gur:Gura_3991"/>
<proteinExistence type="predicted"/>
<accession>A5G8L7</accession>
<evidence type="ECO:0000256" key="1">
    <source>
        <dbReference type="SAM" id="SignalP"/>
    </source>
</evidence>
<dbReference type="AlphaFoldDB" id="A5G8L7"/>
<feature type="chain" id="PRO_5002683321" description="Serpin domain-containing protein" evidence="1">
    <location>
        <begin position="34"/>
        <end position="379"/>
    </location>
</feature>
<protein>
    <recommendedName>
        <fullName evidence="4">Serpin domain-containing protein</fullName>
    </recommendedName>
</protein>
<gene>
    <name evidence="2" type="ordered locus">Gura_3991</name>
</gene>
<evidence type="ECO:0000313" key="3">
    <source>
        <dbReference type="Proteomes" id="UP000006695"/>
    </source>
</evidence>
<dbReference type="SUPFAM" id="SSF56574">
    <property type="entry name" value="Serpins"/>
    <property type="match status" value="1"/>
</dbReference>
<name>A5G8L7_GEOUR</name>
<dbReference type="HOGENOM" id="CLU_745274_0_0_7"/>
<feature type="signal peptide" evidence="1">
    <location>
        <begin position="1"/>
        <end position="33"/>
    </location>
</feature>
<dbReference type="EMBL" id="CP000698">
    <property type="protein sequence ID" value="ABQ28135.1"/>
    <property type="molecule type" value="Genomic_DNA"/>
</dbReference>
<evidence type="ECO:0000313" key="2">
    <source>
        <dbReference type="EMBL" id="ABQ28135.1"/>
    </source>
</evidence>
<keyword evidence="3" id="KW-1185">Reference proteome</keyword>